<reference evidence="2" key="1">
    <citation type="submission" date="2018-11" db="EMBL/GenBank/DDBJ databases">
        <authorList>
            <person name="Grassa J C."/>
        </authorList>
    </citation>
    <scope>NUCLEOTIDE SEQUENCE [LARGE SCALE GENOMIC DNA]</scope>
</reference>
<name>A0A803NSV0_CANSA</name>
<dbReference type="Pfam" id="PF14223">
    <property type="entry name" value="Retrotran_gag_2"/>
    <property type="match status" value="1"/>
</dbReference>
<dbReference type="Pfam" id="PF22936">
    <property type="entry name" value="Pol_BBD"/>
    <property type="match status" value="1"/>
</dbReference>
<protein>
    <recommendedName>
        <fullName evidence="1">Retrovirus-related Pol polyprotein from transposon TNT 1-94-like beta-barrel domain-containing protein</fullName>
    </recommendedName>
</protein>
<dbReference type="Proteomes" id="UP000596661">
    <property type="component" value="Chromosome 2"/>
</dbReference>
<keyword evidence="3" id="KW-1185">Reference proteome</keyword>
<proteinExistence type="predicted"/>
<dbReference type="PANTHER" id="PTHR47481:SF7">
    <property type="entry name" value="CCHC-TYPE DOMAIN-CONTAINING PROTEIN"/>
    <property type="match status" value="1"/>
</dbReference>
<evidence type="ECO:0000313" key="2">
    <source>
        <dbReference type="EnsemblPlants" id="cds.evm.model.02.1242"/>
    </source>
</evidence>
<dbReference type="PANTHER" id="PTHR47481">
    <property type="match status" value="1"/>
</dbReference>
<accession>A0A803NSV0</accession>
<dbReference type="AlphaFoldDB" id="A0A803NSV0"/>
<organism evidence="2 3">
    <name type="scientific">Cannabis sativa</name>
    <name type="common">Hemp</name>
    <name type="synonym">Marijuana</name>
    <dbReference type="NCBI Taxonomy" id="3483"/>
    <lineage>
        <taxon>Eukaryota</taxon>
        <taxon>Viridiplantae</taxon>
        <taxon>Streptophyta</taxon>
        <taxon>Embryophyta</taxon>
        <taxon>Tracheophyta</taxon>
        <taxon>Spermatophyta</taxon>
        <taxon>Magnoliopsida</taxon>
        <taxon>eudicotyledons</taxon>
        <taxon>Gunneridae</taxon>
        <taxon>Pentapetalae</taxon>
        <taxon>rosids</taxon>
        <taxon>fabids</taxon>
        <taxon>Rosales</taxon>
        <taxon>Cannabaceae</taxon>
        <taxon>Cannabis</taxon>
    </lineage>
</organism>
<evidence type="ECO:0000259" key="1">
    <source>
        <dbReference type="Pfam" id="PF22936"/>
    </source>
</evidence>
<dbReference type="Gramene" id="evm.model.02.1242">
    <property type="protein sequence ID" value="cds.evm.model.02.1242"/>
    <property type="gene ID" value="evm.TU.02.1242"/>
</dbReference>
<dbReference type="EnsemblPlants" id="evm.model.02.1242">
    <property type="protein sequence ID" value="cds.evm.model.02.1242"/>
    <property type="gene ID" value="evm.TU.02.1242"/>
</dbReference>
<dbReference type="InterPro" id="IPR054722">
    <property type="entry name" value="PolX-like_BBD"/>
</dbReference>
<reference evidence="2" key="2">
    <citation type="submission" date="2021-03" db="UniProtKB">
        <authorList>
            <consortium name="EnsemblPlants"/>
        </authorList>
    </citation>
    <scope>IDENTIFICATION</scope>
</reference>
<dbReference type="EMBL" id="UZAU01000168">
    <property type="status" value="NOT_ANNOTATED_CDS"/>
    <property type="molecule type" value="Genomic_DNA"/>
</dbReference>
<evidence type="ECO:0000313" key="3">
    <source>
        <dbReference type="Proteomes" id="UP000596661"/>
    </source>
</evidence>
<feature type="domain" description="Retrovirus-related Pol polyprotein from transposon TNT 1-94-like beta-barrel" evidence="1">
    <location>
        <begin position="170"/>
        <end position="222"/>
    </location>
</feature>
<sequence>MRKVAKEDAIAGVWLKLESLYMAKSLVNRLYLKHALYSFKMTEDKSVGEQIDEFNKLILDLENIGVTIEDKDLALWLLSSLPKFYVHFKDTMLYRRESITIDDVQSTLNSKELNQRSESKFFKSGDGLKAYPKRHKTGNSRSEGNATISSDSYDSSGTLLVTFENSYSEWILGFWCSFHITPNKSWLEEFTSENYETMYLGDNKSCKMVGIGTVRLKLHDGVEGRPIST</sequence>